<dbReference type="AlphaFoldDB" id="A0A2K0TDN0"/>
<dbReference type="PANTHER" id="PTHR31001:SF61">
    <property type="entry name" value="ZN(II)2CYS6 TRANSCRIPTION FACTOR (EUROFUNG)"/>
    <property type="match status" value="1"/>
</dbReference>
<evidence type="ECO:0000259" key="3">
    <source>
        <dbReference type="Pfam" id="PF04082"/>
    </source>
</evidence>
<accession>A0A2K0TDN0</accession>
<sequence>MAAQTSSSEATLGDEMTPPSLAEIHDMAGRDQTVTHITLRVLQAIPVPGNASRARFPVHVNPNDEWMMVIGERLIASTWQTFGSYLQDRTNLAKLRELSGTICINTRRILKEDHEDAPAWLESFSGPKLRWEAVGVMFLYAALGELYASSGADSRRLIGLPYWKFHAETTAMLIFSGFHVDRPFGPSNTSSKSMASAEARRRIVCQIFIADKFLATFVGRPALLTRRFCSIQLPLDLDDVALLSDKETFQRHLLRVDNDGWDMDGRLHPASVLRVRTMVALIRDEILEIGLSYVEDHSIDDIITLKGREFELYNTLPAHLIYDPALGELADADTQTFYSKHEMRLDHLLNVLLVERLLLKHGHPRTDLLRTSFEMVVLTLRLWTHKHRWAEIPGESQRLLIGYAAPAGAVLCMELVDPNPMDITVDGDLIAGEVYSRSSIIQQLSLLVGFLNAPDLSHPNSSVASGVRSVIKKVLDYVLNPTKRLQMPMGLEGFGFISDWDGFAQFGSLDNINWFSQDAGREDSSCL</sequence>
<evidence type="ECO:0000256" key="1">
    <source>
        <dbReference type="ARBA" id="ARBA00004123"/>
    </source>
</evidence>
<dbReference type="GO" id="GO:0005634">
    <property type="term" value="C:nucleus"/>
    <property type="evidence" value="ECO:0007669"/>
    <property type="project" value="UniProtKB-SubCell"/>
</dbReference>
<dbReference type="Proteomes" id="UP000236546">
    <property type="component" value="Unassembled WGS sequence"/>
</dbReference>
<dbReference type="CDD" id="cd12148">
    <property type="entry name" value="fungal_TF_MHR"/>
    <property type="match status" value="1"/>
</dbReference>
<feature type="domain" description="Xylanolytic transcriptional activator regulatory" evidence="3">
    <location>
        <begin position="163"/>
        <end position="241"/>
    </location>
</feature>
<dbReference type="GO" id="GO:0006351">
    <property type="term" value="P:DNA-templated transcription"/>
    <property type="evidence" value="ECO:0007669"/>
    <property type="project" value="InterPro"/>
</dbReference>
<name>A0A2K0TDN0_9HYPO</name>
<protein>
    <recommendedName>
        <fullName evidence="3">Xylanolytic transcriptional activator regulatory domain-containing protein</fullName>
    </recommendedName>
</protein>
<proteinExistence type="predicted"/>
<dbReference type="InterPro" id="IPR007219">
    <property type="entry name" value="XnlR_reg_dom"/>
</dbReference>
<dbReference type="GO" id="GO:0003677">
    <property type="term" value="F:DNA binding"/>
    <property type="evidence" value="ECO:0007669"/>
    <property type="project" value="InterPro"/>
</dbReference>
<dbReference type="Pfam" id="PF04082">
    <property type="entry name" value="Fungal_trans"/>
    <property type="match status" value="1"/>
</dbReference>
<dbReference type="GO" id="GO:0008270">
    <property type="term" value="F:zinc ion binding"/>
    <property type="evidence" value="ECO:0007669"/>
    <property type="project" value="InterPro"/>
</dbReference>
<evidence type="ECO:0000256" key="2">
    <source>
        <dbReference type="ARBA" id="ARBA00023242"/>
    </source>
</evidence>
<dbReference type="OrthoDB" id="6612291at2759"/>
<keyword evidence="2" id="KW-0539">Nucleus</keyword>
<evidence type="ECO:0000313" key="4">
    <source>
        <dbReference type="EMBL" id="PNP43638.1"/>
    </source>
</evidence>
<gene>
    <name evidence="4" type="ORF">TGAMA5MH_04610</name>
</gene>
<reference evidence="4 5" key="1">
    <citation type="submission" date="2017-02" db="EMBL/GenBank/DDBJ databases">
        <title>Genomes of Trichoderma spp. with biocontrol activity.</title>
        <authorList>
            <person name="Gardiner D."/>
            <person name="Kazan K."/>
            <person name="Vos C."/>
            <person name="Harvey P."/>
        </authorList>
    </citation>
    <scope>NUCLEOTIDE SEQUENCE [LARGE SCALE GENOMIC DNA]</scope>
    <source>
        <strain evidence="4 5">A5MH</strain>
    </source>
</reference>
<evidence type="ECO:0000313" key="5">
    <source>
        <dbReference type="Proteomes" id="UP000236546"/>
    </source>
</evidence>
<comment type="caution">
    <text evidence="4">The sequence shown here is derived from an EMBL/GenBank/DDBJ whole genome shotgun (WGS) entry which is preliminary data.</text>
</comment>
<dbReference type="InterPro" id="IPR050613">
    <property type="entry name" value="Sec_Metabolite_Reg"/>
</dbReference>
<dbReference type="PANTHER" id="PTHR31001">
    <property type="entry name" value="UNCHARACTERIZED TRANSCRIPTIONAL REGULATORY PROTEIN"/>
    <property type="match status" value="1"/>
</dbReference>
<dbReference type="EMBL" id="MTYH01000037">
    <property type="protein sequence ID" value="PNP43638.1"/>
    <property type="molecule type" value="Genomic_DNA"/>
</dbReference>
<comment type="subcellular location">
    <subcellularLocation>
        <location evidence="1">Nucleus</location>
    </subcellularLocation>
</comment>
<organism evidence="4 5">
    <name type="scientific">Trichoderma gamsii</name>
    <dbReference type="NCBI Taxonomy" id="398673"/>
    <lineage>
        <taxon>Eukaryota</taxon>
        <taxon>Fungi</taxon>
        <taxon>Dikarya</taxon>
        <taxon>Ascomycota</taxon>
        <taxon>Pezizomycotina</taxon>
        <taxon>Sordariomycetes</taxon>
        <taxon>Hypocreomycetidae</taxon>
        <taxon>Hypocreales</taxon>
        <taxon>Hypocreaceae</taxon>
        <taxon>Trichoderma</taxon>
    </lineage>
</organism>